<gene>
    <name evidence="1" type="ORF">K457DRAFT_16007</name>
</gene>
<dbReference type="AlphaFoldDB" id="A0A197K949"/>
<evidence type="ECO:0000313" key="2">
    <source>
        <dbReference type="Proteomes" id="UP000078512"/>
    </source>
</evidence>
<dbReference type="EMBL" id="KV442023">
    <property type="protein sequence ID" value="OAQ32934.1"/>
    <property type="molecule type" value="Genomic_DNA"/>
</dbReference>
<proteinExistence type="predicted"/>
<accession>A0A197K949</accession>
<evidence type="ECO:0000313" key="1">
    <source>
        <dbReference type="EMBL" id="OAQ32934.1"/>
    </source>
</evidence>
<reference evidence="1 2" key="1">
    <citation type="submission" date="2016-05" db="EMBL/GenBank/DDBJ databases">
        <title>Genome sequencing reveals origins of a unique bacterial endosymbiosis in the earliest lineages of terrestrial Fungi.</title>
        <authorList>
            <consortium name="DOE Joint Genome Institute"/>
            <person name="Uehling J."/>
            <person name="Gryganskyi A."/>
            <person name="Hameed K."/>
            <person name="Tschaplinski T."/>
            <person name="Misztal P."/>
            <person name="Wu S."/>
            <person name="Desiro A."/>
            <person name="Vande Pol N."/>
            <person name="Du Z.-Y."/>
            <person name="Zienkiewicz A."/>
            <person name="Zienkiewicz K."/>
            <person name="Morin E."/>
            <person name="Tisserant E."/>
            <person name="Splivallo R."/>
            <person name="Hainaut M."/>
            <person name="Henrissat B."/>
            <person name="Ohm R."/>
            <person name="Kuo A."/>
            <person name="Yan J."/>
            <person name="Lipzen A."/>
            <person name="Nolan M."/>
            <person name="Labutti K."/>
            <person name="Barry K."/>
            <person name="Goldstein A."/>
            <person name="Labbe J."/>
            <person name="Schadt C."/>
            <person name="Tuskan G."/>
            <person name="Grigoriev I."/>
            <person name="Martin F."/>
            <person name="Vilgalys R."/>
            <person name="Bonito G."/>
        </authorList>
    </citation>
    <scope>NUCLEOTIDE SEQUENCE [LARGE SCALE GENOMIC DNA]</scope>
    <source>
        <strain evidence="1 2">AG-77</strain>
    </source>
</reference>
<name>A0A197K949_9FUNG</name>
<organism evidence="1 2">
    <name type="scientific">Linnemannia elongata AG-77</name>
    <dbReference type="NCBI Taxonomy" id="1314771"/>
    <lineage>
        <taxon>Eukaryota</taxon>
        <taxon>Fungi</taxon>
        <taxon>Fungi incertae sedis</taxon>
        <taxon>Mucoromycota</taxon>
        <taxon>Mortierellomycotina</taxon>
        <taxon>Mortierellomycetes</taxon>
        <taxon>Mortierellales</taxon>
        <taxon>Mortierellaceae</taxon>
        <taxon>Linnemannia</taxon>
    </lineage>
</organism>
<protein>
    <submittedName>
        <fullName evidence="1">Uncharacterized protein</fullName>
    </submittedName>
</protein>
<sequence>MATSKMRVTFRGAMKCYLIFCTIFDCGCPTCDVFTKCETIQFADSPGDTYGIIPLDQFDKTVIFDICWEHQMMMNLIPWADLECARARDLDLYVCGWKRNTKWLDTVVVGRKLCKISVEIFCPVQWAPVVYQQCFARQQHCYQQQQPYVYVQQHQQQVEKRHSRNISAVAGSIVGEVVKETLFGLTIDLGMAFFFGC</sequence>
<keyword evidence="2" id="KW-1185">Reference proteome</keyword>
<dbReference type="OrthoDB" id="2428176at2759"/>
<dbReference type="Proteomes" id="UP000078512">
    <property type="component" value="Unassembled WGS sequence"/>
</dbReference>